<evidence type="ECO:0000256" key="8">
    <source>
        <dbReference type="ARBA" id="ARBA00023065"/>
    </source>
</evidence>
<keyword evidence="4 12" id="KW-0894">Sodium channel</keyword>
<dbReference type="AlphaFoldDB" id="A0A182MGT5"/>
<evidence type="ECO:0000256" key="10">
    <source>
        <dbReference type="ARBA" id="ARBA00023201"/>
    </source>
</evidence>
<accession>A0A182MGT5</accession>
<evidence type="ECO:0000256" key="3">
    <source>
        <dbReference type="ARBA" id="ARBA00022448"/>
    </source>
</evidence>
<dbReference type="Pfam" id="PF15880">
    <property type="entry name" value="NDUFV3"/>
    <property type="match status" value="1"/>
</dbReference>
<organism evidence="14 15">
    <name type="scientific">Anopheles culicifacies</name>
    <dbReference type="NCBI Taxonomy" id="139723"/>
    <lineage>
        <taxon>Eukaryota</taxon>
        <taxon>Metazoa</taxon>
        <taxon>Ecdysozoa</taxon>
        <taxon>Arthropoda</taxon>
        <taxon>Hexapoda</taxon>
        <taxon>Insecta</taxon>
        <taxon>Pterygota</taxon>
        <taxon>Neoptera</taxon>
        <taxon>Endopterygota</taxon>
        <taxon>Diptera</taxon>
        <taxon>Nematocera</taxon>
        <taxon>Culicoidea</taxon>
        <taxon>Culicidae</taxon>
        <taxon>Anophelinae</taxon>
        <taxon>Anopheles</taxon>
        <taxon>culicifacies species complex</taxon>
    </lineage>
</organism>
<keyword evidence="15" id="KW-1185">Reference proteome</keyword>
<reference evidence="14" key="2">
    <citation type="submission" date="2020-05" db="UniProtKB">
        <authorList>
            <consortium name="EnsemblMetazoa"/>
        </authorList>
    </citation>
    <scope>IDENTIFICATION</scope>
    <source>
        <strain evidence="14">A-37</strain>
    </source>
</reference>
<dbReference type="Gene3D" id="2.60.470.10">
    <property type="entry name" value="Acid-sensing ion channels like domains"/>
    <property type="match status" value="1"/>
</dbReference>
<keyword evidence="10 12" id="KW-0739">Sodium transport</keyword>
<dbReference type="InterPro" id="IPR026193">
    <property type="entry name" value="NDUFV3"/>
</dbReference>
<dbReference type="PANTHER" id="PTHR11690">
    <property type="entry name" value="AMILORIDE-SENSITIVE SODIUM CHANNEL-RELATED"/>
    <property type="match status" value="1"/>
</dbReference>
<keyword evidence="6 13" id="KW-1133">Transmembrane helix</keyword>
<dbReference type="PRINTS" id="PR01078">
    <property type="entry name" value="AMINACHANNEL"/>
</dbReference>
<dbReference type="InterPro" id="IPR020903">
    <property type="entry name" value="ENaC_CS"/>
</dbReference>
<keyword evidence="3 12" id="KW-0813">Transport</keyword>
<dbReference type="VEuPathDB" id="VectorBase:ACUA017931"/>
<evidence type="ECO:0000256" key="2">
    <source>
        <dbReference type="ARBA" id="ARBA00007193"/>
    </source>
</evidence>
<comment type="similarity">
    <text evidence="2 12">Belongs to the amiloride-sensitive sodium channel (TC 1.A.6) family.</text>
</comment>
<sequence>MKAPRCTIVKNLVREYIASSSCHGMSYIVHPKVSVAERVCWSCIVVLSLSTCIAAIVLGHQKWIEKPMIVSFSAKPIPVWKMPFPAITVCPQTRIDVEKFNITEVYLRARTNKTLSPDEWRKLRVLTHVCSSVMRSKRDYYGTGGSTSRDGDTPPADNERVVEQLVNMSIPYDELFVSCMWSFNFRPCEALWARKVTENGICYSFNMLSSAELYTEDQAFREWEVNPDDRKHGFRSLHAAKMRSTGWTMENGYTFGEDLLAYPRRTASGGFKGGAIVLMKAHQNNREYICSGALQGYKVTIHPPDEFPRLSEYHIRVPPMQAVSIIVKPRLLTTQKNLHRFPPTKRQCFFSDERKLRFFRVYNEQNCEFECLTNYTLATCGCVTFAMPRDNTTRVCGAHEKRCYKMAVTRLMELDEVTVFTGQEMCDCLPACTTIKYDVELSNDWLNLDAMLDSMIKHERKMEGMEPMLLYVYFKDNKFLYIERVEYMNFNGELANFGGILALLSGMSLTSLAEILFYIFVRPLGLWVKAQYVRIAIKPSVPEVQLRPRTNSVHFDTYPLDASIRNKPKVSKPADYEMMPGMSPKVFRETEYDSQLGPIPVTGDQAKNYTYKNPEYFSYHNYSFYDIGRAIGCAYRQQPSALPKRSKRFHLPWQKEEDILYDAAIPMTETCTYCGAEKHPDEKLDQNAMETSKS</sequence>
<dbReference type="InterPro" id="IPR001873">
    <property type="entry name" value="ENaC"/>
</dbReference>
<evidence type="ECO:0000256" key="1">
    <source>
        <dbReference type="ARBA" id="ARBA00004141"/>
    </source>
</evidence>
<evidence type="ECO:0000256" key="12">
    <source>
        <dbReference type="RuleBase" id="RU000679"/>
    </source>
</evidence>
<dbReference type="STRING" id="139723.A0A182MGT5"/>
<dbReference type="GO" id="GO:0005886">
    <property type="term" value="C:plasma membrane"/>
    <property type="evidence" value="ECO:0007669"/>
    <property type="project" value="TreeGrafter"/>
</dbReference>
<keyword evidence="7" id="KW-0915">Sodium</keyword>
<keyword evidence="5 12" id="KW-0812">Transmembrane</keyword>
<feature type="transmembrane region" description="Helical" evidence="13">
    <location>
        <begin position="39"/>
        <end position="59"/>
    </location>
</feature>
<dbReference type="GO" id="GO:0005739">
    <property type="term" value="C:mitochondrion"/>
    <property type="evidence" value="ECO:0007669"/>
    <property type="project" value="InterPro"/>
</dbReference>
<dbReference type="PANTHER" id="PTHR11690:SF288">
    <property type="entry name" value="AMILORIDE-SENSITIVE NA+ CHANNEL-RELATED"/>
    <property type="match status" value="1"/>
</dbReference>
<keyword evidence="8 12" id="KW-0406">Ion transport</keyword>
<dbReference type="EMBL" id="AXCM01001175">
    <property type="status" value="NOT_ANNOTATED_CDS"/>
    <property type="molecule type" value="Genomic_DNA"/>
</dbReference>
<evidence type="ECO:0000256" key="9">
    <source>
        <dbReference type="ARBA" id="ARBA00023136"/>
    </source>
</evidence>
<reference evidence="15" key="1">
    <citation type="submission" date="2013-09" db="EMBL/GenBank/DDBJ databases">
        <title>The Genome Sequence of Anopheles culicifacies species A.</title>
        <authorList>
            <consortium name="The Broad Institute Genomics Platform"/>
            <person name="Neafsey D.E."/>
            <person name="Besansky N."/>
            <person name="Howell P."/>
            <person name="Walton C."/>
            <person name="Young S.K."/>
            <person name="Zeng Q."/>
            <person name="Gargeya S."/>
            <person name="Fitzgerald M."/>
            <person name="Haas B."/>
            <person name="Abouelleil A."/>
            <person name="Allen A.W."/>
            <person name="Alvarado L."/>
            <person name="Arachchi H.M."/>
            <person name="Berlin A.M."/>
            <person name="Chapman S.B."/>
            <person name="Gainer-Dewar J."/>
            <person name="Goldberg J."/>
            <person name="Griggs A."/>
            <person name="Gujja S."/>
            <person name="Hansen M."/>
            <person name="Howarth C."/>
            <person name="Imamovic A."/>
            <person name="Ireland A."/>
            <person name="Larimer J."/>
            <person name="McCowan C."/>
            <person name="Murphy C."/>
            <person name="Pearson M."/>
            <person name="Poon T.W."/>
            <person name="Priest M."/>
            <person name="Roberts A."/>
            <person name="Saif S."/>
            <person name="Shea T."/>
            <person name="Sisk P."/>
            <person name="Sykes S."/>
            <person name="Wortman J."/>
            <person name="Nusbaum C."/>
            <person name="Birren B."/>
        </authorList>
    </citation>
    <scope>NUCLEOTIDE SEQUENCE [LARGE SCALE GENOMIC DNA]</scope>
    <source>
        <strain evidence="15">A-37</strain>
    </source>
</reference>
<comment type="subcellular location">
    <subcellularLocation>
        <location evidence="1">Membrane</location>
        <topology evidence="1">Multi-pass membrane protein</topology>
    </subcellularLocation>
</comment>
<evidence type="ECO:0000313" key="14">
    <source>
        <dbReference type="EnsemblMetazoa" id="ACUA017931-PA"/>
    </source>
</evidence>
<keyword evidence="11 12" id="KW-0407">Ion channel</keyword>
<dbReference type="GO" id="GO:0015280">
    <property type="term" value="F:ligand-gated sodium channel activity"/>
    <property type="evidence" value="ECO:0007669"/>
    <property type="project" value="TreeGrafter"/>
</dbReference>
<evidence type="ECO:0000256" key="5">
    <source>
        <dbReference type="ARBA" id="ARBA00022692"/>
    </source>
</evidence>
<dbReference type="EnsemblMetazoa" id="ACUA017931-RA">
    <property type="protein sequence ID" value="ACUA017931-PA"/>
    <property type="gene ID" value="ACUA017931"/>
</dbReference>
<evidence type="ECO:0000256" key="4">
    <source>
        <dbReference type="ARBA" id="ARBA00022461"/>
    </source>
</evidence>
<name>A0A182MGT5_9DIPT</name>
<dbReference type="GO" id="GO:0045271">
    <property type="term" value="C:respiratory chain complex I"/>
    <property type="evidence" value="ECO:0007669"/>
    <property type="project" value="InterPro"/>
</dbReference>
<proteinExistence type="inferred from homology"/>
<protein>
    <submittedName>
        <fullName evidence="14">Uncharacterized protein</fullName>
    </submittedName>
</protein>
<dbReference type="PROSITE" id="PS01206">
    <property type="entry name" value="ASC"/>
    <property type="match status" value="1"/>
</dbReference>
<evidence type="ECO:0000313" key="15">
    <source>
        <dbReference type="Proteomes" id="UP000075883"/>
    </source>
</evidence>
<evidence type="ECO:0000256" key="11">
    <source>
        <dbReference type="ARBA" id="ARBA00023303"/>
    </source>
</evidence>
<dbReference type="Pfam" id="PF00858">
    <property type="entry name" value="ASC"/>
    <property type="match status" value="1"/>
</dbReference>
<dbReference type="Proteomes" id="UP000075883">
    <property type="component" value="Unassembled WGS sequence"/>
</dbReference>
<evidence type="ECO:0000256" key="6">
    <source>
        <dbReference type="ARBA" id="ARBA00022989"/>
    </source>
</evidence>
<evidence type="ECO:0000256" key="7">
    <source>
        <dbReference type="ARBA" id="ARBA00023053"/>
    </source>
</evidence>
<dbReference type="Gene3D" id="1.10.287.770">
    <property type="entry name" value="YojJ-like"/>
    <property type="match status" value="1"/>
</dbReference>
<keyword evidence="9 13" id="KW-0472">Membrane</keyword>
<evidence type="ECO:0000256" key="13">
    <source>
        <dbReference type="SAM" id="Phobius"/>
    </source>
</evidence>